<evidence type="ECO:0000313" key="4">
    <source>
        <dbReference type="Proteomes" id="UP001301958"/>
    </source>
</evidence>
<keyword evidence="4" id="KW-1185">Reference proteome</keyword>
<evidence type="ECO:0008006" key="5">
    <source>
        <dbReference type="Google" id="ProtNLM"/>
    </source>
</evidence>
<feature type="transmembrane region" description="Helical" evidence="1">
    <location>
        <begin position="184"/>
        <end position="207"/>
    </location>
</feature>
<comment type="caution">
    <text evidence="3">The sequence shown here is derived from an EMBL/GenBank/DDBJ whole genome shotgun (WGS) entry which is preliminary data.</text>
</comment>
<accession>A0AAN7BRE9</accession>
<evidence type="ECO:0000256" key="1">
    <source>
        <dbReference type="SAM" id="Phobius"/>
    </source>
</evidence>
<evidence type="ECO:0000256" key="2">
    <source>
        <dbReference type="SAM" id="SignalP"/>
    </source>
</evidence>
<dbReference type="AlphaFoldDB" id="A0AAN7BRE9"/>
<sequence>MKPLHLLPFLLLLPSTSAQTISLPPNFKGYYTVSSNGPIYTETCPPSSTLSTSGAYARCCPTSNTKSACNFRTGCDSRNSRVEYQWDGPKYCASGYHCVTTTIHDSWPYGWNRWIDYACGSGDINVDLYRWFSTSSTITTTTTITATRITRTTTSTGGSVVKTGVSDENQVKEVKKEKIPIGTIIGAVVGGVVVLGLILGGIGLLMLRIRGRDREDKGVREPFIGAQQAYVVQTGSQQGAFGYPGAGMAGGKVVGVQVRVGER</sequence>
<keyword evidence="1" id="KW-1133">Transmembrane helix</keyword>
<gene>
    <name evidence="3" type="ORF">QBC38DRAFT_443171</name>
</gene>
<keyword evidence="2" id="KW-0732">Signal</keyword>
<protein>
    <recommendedName>
        <fullName evidence="5">Mid2 domain-containing protein</fullName>
    </recommendedName>
</protein>
<keyword evidence="1" id="KW-0812">Transmembrane</keyword>
<name>A0AAN7BRE9_9PEZI</name>
<organism evidence="3 4">
    <name type="scientific">Podospora fimiseda</name>
    <dbReference type="NCBI Taxonomy" id="252190"/>
    <lineage>
        <taxon>Eukaryota</taxon>
        <taxon>Fungi</taxon>
        <taxon>Dikarya</taxon>
        <taxon>Ascomycota</taxon>
        <taxon>Pezizomycotina</taxon>
        <taxon>Sordariomycetes</taxon>
        <taxon>Sordariomycetidae</taxon>
        <taxon>Sordariales</taxon>
        <taxon>Podosporaceae</taxon>
        <taxon>Podospora</taxon>
    </lineage>
</organism>
<evidence type="ECO:0000313" key="3">
    <source>
        <dbReference type="EMBL" id="KAK4228117.1"/>
    </source>
</evidence>
<feature type="chain" id="PRO_5042891085" description="Mid2 domain-containing protein" evidence="2">
    <location>
        <begin position="19"/>
        <end position="263"/>
    </location>
</feature>
<dbReference type="Proteomes" id="UP001301958">
    <property type="component" value="Unassembled WGS sequence"/>
</dbReference>
<dbReference type="EMBL" id="MU865323">
    <property type="protein sequence ID" value="KAK4228117.1"/>
    <property type="molecule type" value="Genomic_DNA"/>
</dbReference>
<reference evidence="3" key="2">
    <citation type="submission" date="2023-05" db="EMBL/GenBank/DDBJ databases">
        <authorList>
            <consortium name="Lawrence Berkeley National Laboratory"/>
            <person name="Steindorff A."/>
            <person name="Hensen N."/>
            <person name="Bonometti L."/>
            <person name="Westerberg I."/>
            <person name="Brannstrom I.O."/>
            <person name="Guillou S."/>
            <person name="Cros-Aarteil S."/>
            <person name="Calhoun S."/>
            <person name="Haridas S."/>
            <person name="Kuo A."/>
            <person name="Mondo S."/>
            <person name="Pangilinan J."/>
            <person name="Riley R."/>
            <person name="Labutti K."/>
            <person name="Andreopoulos B."/>
            <person name="Lipzen A."/>
            <person name="Chen C."/>
            <person name="Yanf M."/>
            <person name="Daum C."/>
            <person name="Ng V."/>
            <person name="Clum A."/>
            <person name="Ohm R."/>
            <person name="Martin F."/>
            <person name="Silar P."/>
            <person name="Natvig D."/>
            <person name="Lalanne C."/>
            <person name="Gautier V."/>
            <person name="Ament-Velasquez S.L."/>
            <person name="Kruys A."/>
            <person name="Hutchinson M.I."/>
            <person name="Powell A.J."/>
            <person name="Barry K."/>
            <person name="Miller A.N."/>
            <person name="Grigoriev I.V."/>
            <person name="Debuchy R."/>
            <person name="Gladieux P."/>
            <person name="Thoren M.H."/>
            <person name="Johannesson H."/>
        </authorList>
    </citation>
    <scope>NUCLEOTIDE SEQUENCE</scope>
    <source>
        <strain evidence="3">CBS 990.96</strain>
    </source>
</reference>
<proteinExistence type="predicted"/>
<reference evidence="3" key="1">
    <citation type="journal article" date="2023" name="Mol. Phylogenet. Evol.">
        <title>Genome-scale phylogeny and comparative genomics of the fungal order Sordariales.</title>
        <authorList>
            <person name="Hensen N."/>
            <person name="Bonometti L."/>
            <person name="Westerberg I."/>
            <person name="Brannstrom I.O."/>
            <person name="Guillou S."/>
            <person name="Cros-Aarteil S."/>
            <person name="Calhoun S."/>
            <person name="Haridas S."/>
            <person name="Kuo A."/>
            <person name="Mondo S."/>
            <person name="Pangilinan J."/>
            <person name="Riley R."/>
            <person name="LaButti K."/>
            <person name="Andreopoulos B."/>
            <person name="Lipzen A."/>
            <person name="Chen C."/>
            <person name="Yan M."/>
            <person name="Daum C."/>
            <person name="Ng V."/>
            <person name="Clum A."/>
            <person name="Steindorff A."/>
            <person name="Ohm R.A."/>
            <person name="Martin F."/>
            <person name="Silar P."/>
            <person name="Natvig D.O."/>
            <person name="Lalanne C."/>
            <person name="Gautier V."/>
            <person name="Ament-Velasquez S.L."/>
            <person name="Kruys A."/>
            <person name="Hutchinson M.I."/>
            <person name="Powell A.J."/>
            <person name="Barry K."/>
            <person name="Miller A.N."/>
            <person name="Grigoriev I.V."/>
            <person name="Debuchy R."/>
            <person name="Gladieux P."/>
            <person name="Hiltunen Thoren M."/>
            <person name="Johannesson H."/>
        </authorList>
    </citation>
    <scope>NUCLEOTIDE SEQUENCE</scope>
    <source>
        <strain evidence="3">CBS 990.96</strain>
    </source>
</reference>
<feature type="signal peptide" evidence="2">
    <location>
        <begin position="1"/>
        <end position="18"/>
    </location>
</feature>
<keyword evidence="1" id="KW-0472">Membrane</keyword>